<dbReference type="InterPro" id="IPR011029">
    <property type="entry name" value="DEATH-like_dom_sf"/>
</dbReference>
<dbReference type="KEGG" id="aqu:109589377"/>
<dbReference type="SMART" id="SM00368">
    <property type="entry name" value="LRR_RI"/>
    <property type="match status" value="3"/>
</dbReference>
<feature type="coiled-coil region" evidence="1">
    <location>
        <begin position="192"/>
        <end position="230"/>
    </location>
</feature>
<dbReference type="PROSITE" id="PS50017">
    <property type="entry name" value="DEATH_DOMAIN"/>
    <property type="match status" value="1"/>
</dbReference>
<dbReference type="PANTHER" id="PTHR24113">
    <property type="entry name" value="RAN GTPASE-ACTIVATING PROTEIN 1"/>
    <property type="match status" value="1"/>
</dbReference>
<accession>A0AAN0JVU2</accession>
<dbReference type="GO" id="GO:0005096">
    <property type="term" value="F:GTPase activator activity"/>
    <property type="evidence" value="ECO:0007669"/>
    <property type="project" value="InterPro"/>
</dbReference>
<dbReference type="Gene3D" id="3.80.10.10">
    <property type="entry name" value="Ribonuclease Inhibitor"/>
    <property type="match status" value="2"/>
</dbReference>
<evidence type="ECO:0000313" key="4">
    <source>
        <dbReference type="Proteomes" id="UP000007879"/>
    </source>
</evidence>
<protein>
    <recommendedName>
        <fullName evidence="2">Death domain-containing protein</fullName>
    </recommendedName>
</protein>
<dbReference type="GO" id="GO:0007165">
    <property type="term" value="P:signal transduction"/>
    <property type="evidence" value="ECO:0007669"/>
    <property type="project" value="InterPro"/>
</dbReference>
<dbReference type="Proteomes" id="UP000007879">
    <property type="component" value="Unassembled WGS sequence"/>
</dbReference>
<evidence type="ECO:0000259" key="2">
    <source>
        <dbReference type="PROSITE" id="PS50017"/>
    </source>
</evidence>
<dbReference type="Pfam" id="PF13516">
    <property type="entry name" value="LRR_6"/>
    <property type="match status" value="3"/>
</dbReference>
<dbReference type="InterPro" id="IPR032675">
    <property type="entry name" value="LRR_dom_sf"/>
</dbReference>
<feature type="domain" description="Death" evidence="2">
    <location>
        <begin position="26"/>
        <end position="84"/>
    </location>
</feature>
<keyword evidence="1" id="KW-0175">Coiled coil</keyword>
<dbReference type="GO" id="GO:0006913">
    <property type="term" value="P:nucleocytoplasmic transport"/>
    <property type="evidence" value="ECO:0007669"/>
    <property type="project" value="TreeGrafter"/>
</dbReference>
<dbReference type="AlphaFoldDB" id="A0AAN0JVU2"/>
<dbReference type="InterPro" id="IPR001611">
    <property type="entry name" value="Leu-rich_rpt"/>
</dbReference>
<keyword evidence="4" id="KW-1185">Reference proteome</keyword>
<dbReference type="Pfam" id="PF00531">
    <property type="entry name" value="Death"/>
    <property type="match status" value="1"/>
</dbReference>
<dbReference type="GO" id="GO:0005634">
    <property type="term" value="C:nucleus"/>
    <property type="evidence" value="ECO:0007669"/>
    <property type="project" value="TreeGrafter"/>
</dbReference>
<reference evidence="4" key="1">
    <citation type="journal article" date="2010" name="Nature">
        <title>The Amphimedon queenslandica genome and the evolution of animal complexity.</title>
        <authorList>
            <person name="Srivastava M."/>
            <person name="Simakov O."/>
            <person name="Chapman J."/>
            <person name="Fahey B."/>
            <person name="Gauthier M.E."/>
            <person name="Mitros T."/>
            <person name="Richards G.S."/>
            <person name="Conaco C."/>
            <person name="Dacre M."/>
            <person name="Hellsten U."/>
            <person name="Larroux C."/>
            <person name="Putnam N.H."/>
            <person name="Stanke M."/>
            <person name="Adamska M."/>
            <person name="Darling A."/>
            <person name="Degnan S.M."/>
            <person name="Oakley T.H."/>
            <person name="Plachetzki D.C."/>
            <person name="Zhai Y."/>
            <person name="Adamski M."/>
            <person name="Calcino A."/>
            <person name="Cummins S.F."/>
            <person name="Goodstein D.M."/>
            <person name="Harris C."/>
            <person name="Jackson D.J."/>
            <person name="Leys S.P."/>
            <person name="Shu S."/>
            <person name="Woodcroft B.J."/>
            <person name="Vervoort M."/>
            <person name="Kosik K.S."/>
            <person name="Manning G."/>
            <person name="Degnan B.M."/>
            <person name="Rokhsar D.S."/>
        </authorList>
    </citation>
    <scope>NUCLEOTIDE SEQUENCE [LARGE SCALE GENOMIC DNA]</scope>
</reference>
<organism evidence="3 4">
    <name type="scientific">Amphimedon queenslandica</name>
    <name type="common">Sponge</name>
    <dbReference type="NCBI Taxonomy" id="400682"/>
    <lineage>
        <taxon>Eukaryota</taxon>
        <taxon>Metazoa</taxon>
        <taxon>Porifera</taxon>
        <taxon>Demospongiae</taxon>
        <taxon>Heteroscleromorpha</taxon>
        <taxon>Haplosclerida</taxon>
        <taxon>Niphatidae</taxon>
        <taxon>Amphimedon</taxon>
    </lineage>
</organism>
<name>A0AAN0JVU2_AMPQE</name>
<sequence length="504" mass="58139">MSVAQSFDAFLEATPTTKELTEHVDVGTNWYILGTMLDLDQKRLRSIEAQAGHTDTHKMIEMFNLWLTTTPTASRRQVLEVLRKRVVNEHTVADKYEKYLKELHDTTYISLAVSILQRNIQSLNEALVSPLKVAPGFPKVGSCTLWNKDYVIIMGYSQDLEGKAKKDHCSDEEKEFLHQIEDNQDIKKDFQTKQEKDALSELNEELKKINKAQNLEIENLKATIKEKNETIEEPIQVLQKQSQDKEEEEGDFPHKGLYYEEDDDDYYYYDMNKPQEMHFSLTEVPESANIDQLLKLRERKELGSVVLHDNGVRLCDVSIKQCQELLVRMKAKYFWIDINRSTPDIPRFLIPALLEIRSIGVIKLNCTPLDSDVIRSSSYQLSHNRTLKHLVIKDGSINDDGVIALAQSLKHNLMLSSLDLNHNPGITSACVQSLAELLLTNNTLTRLDLQYNNIDSDGIVILMETLKTNKILEISLNKYHWQRCSSLPYYRDISERLKFLDFCP</sequence>
<proteinExistence type="predicted"/>
<dbReference type="InterPro" id="IPR000488">
    <property type="entry name" value="Death_dom"/>
</dbReference>
<dbReference type="SUPFAM" id="SSF52047">
    <property type="entry name" value="RNI-like"/>
    <property type="match status" value="1"/>
</dbReference>
<evidence type="ECO:0000256" key="1">
    <source>
        <dbReference type="SAM" id="Coils"/>
    </source>
</evidence>
<dbReference type="InterPro" id="IPR027038">
    <property type="entry name" value="RanGap"/>
</dbReference>
<dbReference type="GO" id="GO:0031267">
    <property type="term" value="F:small GTPase binding"/>
    <property type="evidence" value="ECO:0007669"/>
    <property type="project" value="TreeGrafter"/>
</dbReference>
<dbReference type="GO" id="GO:0048471">
    <property type="term" value="C:perinuclear region of cytoplasm"/>
    <property type="evidence" value="ECO:0007669"/>
    <property type="project" value="TreeGrafter"/>
</dbReference>
<dbReference type="GO" id="GO:0005829">
    <property type="term" value="C:cytosol"/>
    <property type="evidence" value="ECO:0007669"/>
    <property type="project" value="TreeGrafter"/>
</dbReference>
<dbReference type="EnsemblMetazoa" id="XM_020005467.1">
    <property type="protein sequence ID" value="XP_019861026.1"/>
    <property type="gene ID" value="LOC109589377"/>
</dbReference>
<dbReference type="Gene3D" id="1.10.533.10">
    <property type="entry name" value="Death Domain, Fas"/>
    <property type="match status" value="1"/>
</dbReference>
<reference evidence="3" key="2">
    <citation type="submission" date="2024-06" db="UniProtKB">
        <authorList>
            <consortium name="EnsemblMetazoa"/>
        </authorList>
    </citation>
    <scope>IDENTIFICATION</scope>
</reference>
<dbReference type="RefSeq" id="XP_019861026.1">
    <property type="nucleotide sequence ID" value="XM_020005467.1"/>
</dbReference>
<dbReference type="PANTHER" id="PTHR24113:SF15">
    <property type="entry name" value="NACHT DOMAIN-CONTAINING PROTEIN"/>
    <property type="match status" value="1"/>
</dbReference>
<evidence type="ECO:0000313" key="3">
    <source>
        <dbReference type="EnsemblMetazoa" id="XP_019861026.1"/>
    </source>
</evidence>
<dbReference type="GeneID" id="109589377"/>